<keyword evidence="3" id="KW-1185">Reference proteome</keyword>
<evidence type="ECO:0000313" key="3">
    <source>
        <dbReference type="Proteomes" id="UP001218218"/>
    </source>
</evidence>
<protein>
    <submittedName>
        <fullName evidence="2">Uncharacterized protein</fullName>
    </submittedName>
</protein>
<dbReference type="AlphaFoldDB" id="A0AAD6ZGC6"/>
<name>A0AAD6ZGC6_9AGAR</name>
<dbReference type="EMBL" id="JARIHO010000051">
    <property type="protein sequence ID" value="KAJ7321302.1"/>
    <property type="molecule type" value="Genomic_DNA"/>
</dbReference>
<gene>
    <name evidence="2" type="ORF">DFH08DRAFT_818671</name>
</gene>
<comment type="caution">
    <text evidence="2">The sequence shown here is derived from an EMBL/GenBank/DDBJ whole genome shotgun (WGS) entry which is preliminary data.</text>
</comment>
<sequence length="796" mass="86464">MSMDKRRQRPGAHGRCCAPGVPAEGLGARGGMMGQSSTRRPCRTRDGTAKECGDSVIAACAKKSDAALSLAQSELQSIKFTGSSRADLDLLLSDIRNKARAVRVMGGRVDKEQKNILIHSLPADPRWRGLQGALFAAADIDDVFALIKTVAINTKMPENTTVTVDPAALNTSAPKRRCTNPGVPRKKNPPSIIEEVEDEDLLLPRAPCATPLLKPVLNTAIPAANLVPNPVPVAVEYMECTVAPSTSTNAFVSRTFENHSPKTTITFLDSALASEGDFAIVGKGTVTKVYKLDVKVVHLTFRNTLHAHSLSANLVSVSQFDKAGYYSTFGGGGVTIREGEAGEALISGRGSAGMNPETIKDMQTKNLVDGLDITNHKLSSMENVLVAERAVSILEHTRAIQNQTCRLSISSHSISGDHHASHHHMMALVDSGISHKHTAYLKDKSDDSTIPAFDEYRSMAERQMGKAIKRVRTDNAFNSNQWKAYFRTPPPGLGAWASRNEEVRCKREAAAQAQQRSSGATLGGGSLHHLRHFVTSLSIAKVRPHPSTWLECTLRNLAAKCGISSAAPLRTLCHNSGSNETRTVDTFQAWHIPLYARYMGSSPTHLPRIYCAVAILRTRVNDFAMSLPRPEGTSGKSGPPQESNMFAEKNLLIILYSLQCKKKISLTSRSSGFQVARRGVQRPVHECNCCVVQQRAAGREKLLENDRARRVLLGGIKILNLTGGIQVQGRIYHTTNPAWWYGLSAPLANGMDSSVLRLEDHNADVLQVLTTASAPSVLYCFPRGNVGEEMRQPVLS</sequence>
<feature type="region of interest" description="Disordered" evidence="1">
    <location>
        <begin position="27"/>
        <end position="47"/>
    </location>
</feature>
<evidence type="ECO:0000313" key="2">
    <source>
        <dbReference type="EMBL" id="KAJ7321302.1"/>
    </source>
</evidence>
<reference evidence="2" key="1">
    <citation type="submission" date="2023-03" db="EMBL/GenBank/DDBJ databases">
        <title>Massive genome expansion in bonnet fungi (Mycena s.s.) driven by repeated elements and novel gene families across ecological guilds.</title>
        <authorList>
            <consortium name="Lawrence Berkeley National Laboratory"/>
            <person name="Harder C.B."/>
            <person name="Miyauchi S."/>
            <person name="Viragh M."/>
            <person name="Kuo A."/>
            <person name="Thoen E."/>
            <person name="Andreopoulos B."/>
            <person name="Lu D."/>
            <person name="Skrede I."/>
            <person name="Drula E."/>
            <person name="Henrissat B."/>
            <person name="Morin E."/>
            <person name="Kohler A."/>
            <person name="Barry K."/>
            <person name="LaButti K."/>
            <person name="Morin E."/>
            <person name="Salamov A."/>
            <person name="Lipzen A."/>
            <person name="Mereny Z."/>
            <person name="Hegedus B."/>
            <person name="Baldrian P."/>
            <person name="Stursova M."/>
            <person name="Weitz H."/>
            <person name="Taylor A."/>
            <person name="Grigoriev I.V."/>
            <person name="Nagy L.G."/>
            <person name="Martin F."/>
            <person name="Kauserud H."/>
        </authorList>
    </citation>
    <scope>NUCLEOTIDE SEQUENCE</scope>
    <source>
        <strain evidence="2">CBHHK002</strain>
    </source>
</reference>
<proteinExistence type="predicted"/>
<accession>A0AAD6ZGC6</accession>
<feature type="compositionally biased region" description="Basic residues" evidence="1">
    <location>
        <begin position="1"/>
        <end position="12"/>
    </location>
</feature>
<dbReference type="Proteomes" id="UP001218218">
    <property type="component" value="Unassembled WGS sequence"/>
</dbReference>
<feature type="region of interest" description="Disordered" evidence="1">
    <location>
        <begin position="1"/>
        <end position="20"/>
    </location>
</feature>
<evidence type="ECO:0000256" key="1">
    <source>
        <dbReference type="SAM" id="MobiDB-lite"/>
    </source>
</evidence>
<organism evidence="2 3">
    <name type="scientific">Mycena albidolilacea</name>
    <dbReference type="NCBI Taxonomy" id="1033008"/>
    <lineage>
        <taxon>Eukaryota</taxon>
        <taxon>Fungi</taxon>
        <taxon>Dikarya</taxon>
        <taxon>Basidiomycota</taxon>
        <taxon>Agaricomycotina</taxon>
        <taxon>Agaricomycetes</taxon>
        <taxon>Agaricomycetidae</taxon>
        <taxon>Agaricales</taxon>
        <taxon>Marasmiineae</taxon>
        <taxon>Mycenaceae</taxon>
        <taxon>Mycena</taxon>
    </lineage>
</organism>